<accession>A0A4Z2J2Q9</accession>
<evidence type="ECO:0000256" key="1">
    <source>
        <dbReference type="SAM" id="MobiDB-lite"/>
    </source>
</evidence>
<keyword evidence="3" id="KW-1185">Reference proteome</keyword>
<gene>
    <name evidence="2" type="ORF">EYF80_005199</name>
</gene>
<feature type="region of interest" description="Disordered" evidence="1">
    <location>
        <begin position="61"/>
        <end position="83"/>
    </location>
</feature>
<comment type="caution">
    <text evidence="2">The sequence shown here is derived from an EMBL/GenBank/DDBJ whole genome shotgun (WGS) entry which is preliminary data.</text>
</comment>
<proteinExistence type="predicted"/>
<dbReference type="EMBL" id="SRLO01000026">
    <property type="protein sequence ID" value="TNN84499.1"/>
    <property type="molecule type" value="Genomic_DNA"/>
</dbReference>
<dbReference type="Proteomes" id="UP000314294">
    <property type="component" value="Unassembled WGS sequence"/>
</dbReference>
<dbReference type="AlphaFoldDB" id="A0A4Z2J2Q9"/>
<feature type="compositionally biased region" description="Polar residues" evidence="1">
    <location>
        <begin position="179"/>
        <end position="193"/>
    </location>
</feature>
<organism evidence="2 3">
    <name type="scientific">Liparis tanakae</name>
    <name type="common">Tanaka's snailfish</name>
    <dbReference type="NCBI Taxonomy" id="230148"/>
    <lineage>
        <taxon>Eukaryota</taxon>
        <taxon>Metazoa</taxon>
        <taxon>Chordata</taxon>
        <taxon>Craniata</taxon>
        <taxon>Vertebrata</taxon>
        <taxon>Euteleostomi</taxon>
        <taxon>Actinopterygii</taxon>
        <taxon>Neopterygii</taxon>
        <taxon>Teleostei</taxon>
        <taxon>Neoteleostei</taxon>
        <taxon>Acanthomorphata</taxon>
        <taxon>Eupercaria</taxon>
        <taxon>Perciformes</taxon>
        <taxon>Cottioidei</taxon>
        <taxon>Cottales</taxon>
        <taxon>Liparidae</taxon>
        <taxon>Liparis</taxon>
    </lineage>
</organism>
<protein>
    <submittedName>
        <fullName evidence="2">Uncharacterized protein</fullName>
    </submittedName>
</protein>
<name>A0A4Z2J2Q9_9TELE</name>
<feature type="region of interest" description="Disordered" evidence="1">
    <location>
        <begin position="171"/>
        <end position="208"/>
    </location>
</feature>
<reference evidence="2 3" key="1">
    <citation type="submission" date="2019-03" db="EMBL/GenBank/DDBJ databases">
        <title>First draft genome of Liparis tanakae, snailfish: a comprehensive survey of snailfish specific genes.</title>
        <authorList>
            <person name="Kim W."/>
            <person name="Song I."/>
            <person name="Jeong J.-H."/>
            <person name="Kim D."/>
            <person name="Kim S."/>
            <person name="Ryu S."/>
            <person name="Song J.Y."/>
            <person name="Lee S.K."/>
        </authorList>
    </citation>
    <scope>NUCLEOTIDE SEQUENCE [LARGE SCALE GENOMIC DNA]</scope>
    <source>
        <tissue evidence="2">Muscle</tissue>
    </source>
</reference>
<sequence>MHEWSAERREEVGLGRGVEVRWVVGVGVGQTGTLPALCCGAQERRISRGCGWSSASPVMLGKCQPRNQPGPLSPESGSGAQQDSDMITDGGCDTWYAWISGDSPYPGVSCDRTATPLRRDVEPGRWCATKHKLGVSEVIRGRKREASALPVGVTPVGWWFRVPCGGRCHREFHSKHQTPDSPQQRGPAQQEGSGTEEERRARAPLYSF</sequence>
<evidence type="ECO:0000313" key="3">
    <source>
        <dbReference type="Proteomes" id="UP000314294"/>
    </source>
</evidence>
<evidence type="ECO:0000313" key="2">
    <source>
        <dbReference type="EMBL" id="TNN84499.1"/>
    </source>
</evidence>